<dbReference type="OMA" id="GGWEILR"/>
<evidence type="ECO:0000256" key="5">
    <source>
        <dbReference type="SAM" id="MobiDB-lite"/>
    </source>
</evidence>
<dbReference type="STRING" id="573729.G2QE16"/>
<dbReference type="GO" id="GO:0005634">
    <property type="term" value="C:nucleus"/>
    <property type="evidence" value="ECO:0007669"/>
    <property type="project" value="UniProtKB-SubCell"/>
</dbReference>
<feature type="region of interest" description="Disordered" evidence="5">
    <location>
        <begin position="646"/>
        <end position="811"/>
    </location>
</feature>
<feature type="compositionally biased region" description="Gly residues" evidence="5">
    <location>
        <begin position="682"/>
        <end position="693"/>
    </location>
</feature>
<dbReference type="GeneID" id="11507470"/>
<dbReference type="VEuPathDB" id="FungiDB:MYCTH_2303936"/>
<dbReference type="PANTHER" id="PTHR34105">
    <property type="entry name" value="PROLINE-, GLUTAMIC ACID- AND LEUCINE-RICH PROTEIN 1"/>
    <property type="match status" value="1"/>
</dbReference>
<dbReference type="GO" id="GO:0006364">
    <property type="term" value="P:rRNA processing"/>
    <property type="evidence" value="ECO:0007669"/>
    <property type="project" value="TreeGrafter"/>
</dbReference>
<evidence type="ECO:0000256" key="3">
    <source>
        <dbReference type="ARBA" id="ARBA00021502"/>
    </source>
</evidence>
<feature type="region of interest" description="Disordered" evidence="5">
    <location>
        <begin position="465"/>
        <end position="512"/>
    </location>
</feature>
<evidence type="ECO:0000313" key="8">
    <source>
        <dbReference type="Proteomes" id="UP000007322"/>
    </source>
</evidence>
<dbReference type="PANTHER" id="PTHR34105:SF1">
    <property type="entry name" value="PROLINE-, GLUTAMIC ACID- AND LEUCINE-RICH PROTEIN 1"/>
    <property type="match status" value="1"/>
</dbReference>
<dbReference type="RefSeq" id="XP_003662844.1">
    <property type="nucleotide sequence ID" value="XM_003662796.1"/>
</dbReference>
<reference evidence="7 8" key="1">
    <citation type="journal article" date="2011" name="Nat. Biotechnol.">
        <title>Comparative genomic analysis of the thermophilic biomass-degrading fungi Myceliophthora thermophila and Thielavia terrestris.</title>
        <authorList>
            <person name="Berka R.M."/>
            <person name="Grigoriev I.V."/>
            <person name="Otillar R."/>
            <person name="Salamov A."/>
            <person name="Grimwood J."/>
            <person name="Reid I."/>
            <person name="Ishmael N."/>
            <person name="John T."/>
            <person name="Darmond C."/>
            <person name="Moisan M.-C."/>
            <person name="Henrissat B."/>
            <person name="Coutinho P.M."/>
            <person name="Lombard V."/>
            <person name="Natvig D.O."/>
            <person name="Lindquist E."/>
            <person name="Schmutz J."/>
            <person name="Lucas S."/>
            <person name="Harris P."/>
            <person name="Powlowski J."/>
            <person name="Bellemare A."/>
            <person name="Taylor D."/>
            <person name="Butler G."/>
            <person name="de Vries R.P."/>
            <person name="Allijn I.E."/>
            <person name="van den Brink J."/>
            <person name="Ushinsky S."/>
            <person name="Storms R."/>
            <person name="Powell A.J."/>
            <person name="Paulsen I.T."/>
            <person name="Elbourne L.D.H."/>
            <person name="Baker S.E."/>
            <person name="Magnuson J."/>
            <person name="LaBoissiere S."/>
            <person name="Clutterbuck A.J."/>
            <person name="Martinez D."/>
            <person name="Wogulis M."/>
            <person name="de Leon A.L."/>
            <person name="Rey M.W."/>
            <person name="Tsang A."/>
        </authorList>
    </citation>
    <scope>NUCLEOTIDE SEQUENCE [LARGE SCALE GENOMIC DNA]</scope>
    <source>
        <strain evidence="8">ATCC 42464 / BCRC 31852 / DSM 1799</strain>
    </source>
</reference>
<dbReference type="Proteomes" id="UP000007322">
    <property type="component" value="Chromosome 3"/>
</dbReference>
<evidence type="ECO:0000259" key="6">
    <source>
        <dbReference type="Pfam" id="PF08167"/>
    </source>
</evidence>
<dbReference type="EMBL" id="CP003004">
    <property type="protein sequence ID" value="AEO57599.1"/>
    <property type="molecule type" value="Genomic_DNA"/>
</dbReference>
<keyword evidence="4" id="KW-0539">Nucleus</keyword>
<feature type="compositionally biased region" description="Basic and acidic residues" evidence="5">
    <location>
        <begin position="740"/>
        <end position="758"/>
    </location>
</feature>
<evidence type="ECO:0000313" key="7">
    <source>
        <dbReference type="EMBL" id="AEO57599.1"/>
    </source>
</evidence>
<gene>
    <name evidence="7" type="ORF">MYCTH_2303936</name>
</gene>
<name>G2QE16_THET4</name>
<comment type="subcellular location">
    <subcellularLocation>
        <location evidence="1">Nucleus</location>
    </subcellularLocation>
</comment>
<dbReference type="AlphaFoldDB" id="G2QE16"/>
<dbReference type="eggNOG" id="ENOG502QSEW">
    <property type="taxonomic scope" value="Eukaryota"/>
</dbReference>
<dbReference type="HOGENOM" id="CLU_016392_0_0_1"/>
<comment type="similarity">
    <text evidence="2">Belongs to the RIX1/PELP1 family.</text>
</comment>
<proteinExistence type="inferred from homology"/>
<evidence type="ECO:0000256" key="2">
    <source>
        <dbReference type="ARBA" id="ARBA00010511"/>
    </source>
</evidence>
<evidence type="ECO:0000256" key="4">
    <source>
        <dbReference type="ARBA" id="ARBA00023242"/>
    </source>
</evidence>
<organism evidence="7 8">
    <name type="scientific">Thermothelomyces thermophilus (strain ATCC 42464 / BCRC 31852 / DSM 1799)</name>
    <name type="common">Sporotrichum thermophile</name>
    <dbReference type="NCBI Taxonomy" id="573729"/>
    <lineage>
        <taxon>Eukaryota</taxon>
        <taxon>Fungi</taxon>
        <taxon>Dikarya</taxon>
        <taxon>Ascomycota</taxon>
        <taxon>Pezizomycotina</taxon>
        <taxon>Sordariomycetes</taxon>
        <taxon>Sordariomycetidae</taxon>
        <taxon>Sordariales</taxon>
        <taxon>Chaetomiaceae</taxon>
        <taxon>Thermothelomyces</taxon>
    </lineage>
</organism>
<sequence length="811" mass="85755">MAAPSELKVLCRRLTSAPADDLPRLCPLLVSHVLRCGDPLSAPADAKAKDKSSETPVLVHKLRTHISTLLTGKSSSGRFAAVCLIKAVIDVGGWESLRASGPWIRGLIGLLQKPDPLASKELCIVTLTKIYVLLQGYQTLVREMATPTLPDFVSACLRLISPPASGKPLKAPAVFIDTVACSLSKLVVLYPTTLRPFAVQMKAALKAYVAPTPSDGVYPVPQNLRESARRLFVLLPYTAPKNGSSDEWAKAIQSTILDCHATVDQVFRAVVESWESATGYRGGPLGTGPDPSGGSDEGDGLPSWVGVQAGAERLVGLLDFLAEYFNSPTKAPVSVPLGELLDLTARITLVTPPSGTEDSIETNPAIGRDEKAELWSVLPDIHIAVLRFHRALIRRLRENSVPLATDILDQTVRVSTASRHIPAMREAAYALASQLLHLAGPTLPKLTVDSLAPLIQSTCRDILLSTGHLEPTPPSPSSTSNIANLTKQQTHQPPRNHAPSTNADAYLTAPASSSPSSSSSLLAPSLSTPSHLTATASALLRVFFTHLPQTALSPDLRSLLDRTAILSHDRDAMLASCLHPYRDSRGRYYPSILPFLVRRFPRELGVEVLRSNLVRAGAGAGAGGAAYQGMAVGEGLEELLLDREERGTGAEKDREGGAEDGAQREGKDGAENGGQKAKVVGHGDGGGGGGWGGDAMDVDSGSAGAAPPRSANPFAVVTSAAAAGEEKREVPVRTASPLKRKSEVFEADTGKPPKRLDTGKAAAAPQVAVAPPTKQGEEKEGSSDDEGDSEGSVQIDMTLEDDEEEEEDEDE</sequence>
<feature type="compositionally biased region" description="Low complexity" evidence="5">
    <location>
        <begin position="761"/>
        <end position="772"/>
    </location>
</feature>
<feature type="compositionally biased region" description="Low complexity" evidence="5">
    <location>
        <begin position="700"/>
        <end position="711"/>
    </location>
</feature>
<dbReference type="InParanoid" id="G2QE16"/>
<dbReference type="OrthoDB" id="20900at2759"/>
<dbReference type="KEGG" id="mtm:MYCTH_2303936"/>
<accession>G2QE16</accession>
<dbReference type="InterPro" id="IPR012583">
    <property type="entry name" value="RIX1_N"/>
</dbReference>
<feature type="compositionally biased region" description="Polar residues" evidence="5">
    <location>
        <begin position="481"/>
        <end position="503"/>
    </location>
</feature>
<protein>
    <recommendedName>
        <fullName evidence="3">Pre-rRNA-processing protein RIX1</fullName>
    </recommendedName>
</protein>
<dbReference type="Pfam" id="PF08167">
    <property type="entry name" value="RIX1"/>
    <property type="match status" value="1"/>
</dbReference>
<feature type="domain" description="Pre-rRNA-processing protein RIX1 N-terminal" evidence="6">
    <location>
        <begin position="7"/>
        <end position="215"/>
    </location>
</feature>
<feature type="compositionally biased region" description="Basic and acidic residues" evidence="5">
    <location>
        <begin position="646"/>
        <end position="670"/>
    </location>
</feature>
<feature type="region of interest" description="Disordered" evidence="5">
    <location>
        <begin position="280"/>
        <end position="301"/>
    </location>
</feature>
<evidence type="ECO:0000256" key="1">
    <source>
        <dbReference type="ARBA" id="ARBA00004123"/>
    </source>
</evidence>
<feature type="compositionally biased region" description="Acidic residues" evidence="5">
    <location>
        <begin position="798"/>
        <end position="811"/>
    </location>
</feature>
<keyword evidence="8" id="KW-1185">Reference proteome</keyword>